<dbReference type="PANTHER" id="PTHR43211">
    <property type="entry name" value="FUMARYLACETOACETATE HYDROLASE"/>
    <property type="match status" value="1"/>
</dbReference>
<feature type="domain" description="Fumarylacetoacetase-like C-terminal" evidence="1">
    <location>
        <begin position="139"/>
        <end position="324"/>
    </location>
</feature>
<evidence type="ECO:0000313" key="3">
    <source>
        <dbReference type="Proteomes" id="UP001597124"/>
    </source>
</evidence>
<proteinExistence type="predicted"/>
<dbReference type="PANTHER" id="PTHR43211:SF1">
    <property type="entry name" value="BLL6422 PROTEIN"/>
    <property type="match status" value="1"/>
</dbReference>
<dbReference type="InterPro" id="IPR036663">
    <property type="entry name" value="Fumarylacetoacetase_C_sf"/>
</dbReference>
<evidence type="ECO:0000313" key="2">
    <source>
        <dbReference type="EMBL" id="MFD0847098.1"/>
    </source>
</evidence>
<comment type="caution">
    <text evidence="2">The sequence shown here is derived from an EMBL/GenBank/DDBJ whole genome shotgun (WGS) entry which is preliminary data.</text>
</comment>
<keyword evidence="2" id="KW-0378">Hydrolase</keyword>
<dbReference type="SUPFAM" id="SSF56529">
    <property type="entry name" value="FAH"/>
    <property type="match status" value="1"/>
</dbReference>
<accession>A0ABW3BZ98</accession>
<sequence>MKLYTFSKGNGERLGVQIGEDMLLDLDEDHCLRNGVGLAAFSSMQALITAGPEALKAVRRAMDDPHASACARLADVRVLPPLPRPNKIRDFSCYERHLTQATDGAARMLAKRSDDPDSAYLEMRKRFNLDSLPGPGWYEIPAYYYSDNTTVSGHDDAVTWPAYSSWPDYELELAAIIGTPGKDIKPENAFDHIFGYTIFNDLSARDAQFEAMSTGLGVAKGKDFDGSNVLGPCIVTKDEIPDPYALTMHARVNGEEWSRCYSREARWRFPDCIAYASQSQMLYPGEIFCTGAAADGCALEKERMLAKGDVVELEIQPIGVLRTFIV</sequence>
<dbReference type="EMBL" id="JBHTIK010000001">
    <property type="protein sequence ID" value="MFD0847098.1"/>
    <property type="molecule type" value="Genomic_DNA"/>
</dbReference>
<name>A0ABW3BZ98_SPHXN</name>
<keyword evidence="3" id="KW-1185">Reference proteome</keyword>
<dbReference type="GO" id="GO:0016787">
    <property type="term" value="F:hydrolase activity"/>
    <property type="evidence" value="ECO:0007669"/>
    <property type="project" value="UniProtKB-KW"/>
</dbReference>
<dbReference type="Pfam" id="PF01557">
    <property type="entry name" value="FAA_hydrolase"/>
    <property type="match status" value="1"/>
</dbReference>
<protein>
    <submittedName>
        <fullName evidence="2">Fumarylacetoacetate hydrolase family protein</fullName>
    </submittedName>
</protein>
<organism evidence="2 3">
    <name type="scientific">Sphingosinicella xenopeptidilytica</name>
    <dbReference type="NCBI Taxonomy" id="364098"/>
    <lineage>
        <taxon>Bacteria</taxon>
        <taxon>Pseudomonadati</taxon>
        <taxon>Pseudomonadota</taxon>
        <taxon>Alphaproteobacteria</taxon>
        <taxon>Sphingomonadales</taxon>
        <taxon>Sphingosinicellaceae</taxon>
        <taxon>Sphingosinicella</taxon>
    </lineage>
</organism>
<dbReference type="Gene3D" id="3.90.850.10">
    <property type="entry name" value="Fumarylacetoacetase-like, C-terminal domain"/>
    <property type="match status" value="1"/>
</dbReference>
<evidence type="ECO:0000259" key="1">
    <source>
        <dbReference type="Pfam" id="PF01557"/>
    </source>
</evidence>
<dbReference type="Proteomes" id="UP001597124">
    <property type="component" value="Unassembled WGS sequence"/>
</dbReference>
<reference evidence="3" key="1">
    <citation type="journal article" date="2019" name="Int. J. Syst. Evol. Microbiol.">
        <title>The Global Catalogue of Microorganisms (GCM) 10K type strain sequencing project: providing services to taxonomists for standard genome sequencing and annotation.</title>
        <authorList>
            <consortium name="The Broad Institute Genomics Platform"/>
            <consortium name="The Broad Institute Genome Sequencing Center for Infectious Disease"/>
            <person name="Wu L."/>
            <person name="Ma J."/>
        </authorList>
    </citation>
    <scope>NUCLEOTIDE SEQUENCE [LARGE SCALE GENOMIC DNA]</scope>
    <source>
        <strain evidence="3">CCUG 52537</strain>
    </source>
</reference>
<gene>
    <name evidence="2" type="ORF">ACFQ00_02055</name>
</gene>
<dbReference type="RefSeq" id="WP_381485446.1">
    <property type="nucleotide sequence ID" value="NZ_JBHTIK010000001.1"/>
</dbReference>
<dbReference type="InterPro" id="IPR011234">
    <property type="entry name" value="Fumarylacetoacetase-like_C"/>
</dbReference>